<evidence type="ECO:0000313" key="3">
    <source>
        <dbReference type="EMBL" id="MFK9093002.1"/>
    </source>
</evidence>
<feature type="repeat" description="Cell wall-binding" evidence="2">
    <location>
        <begin position="315"/>
        <end position="334"/>
    </location>
</feature>
<feature type="repeat" description="Cell wall-binding" evidence="2">
    <location>
        <begin position="335"/>
        <end position="354"/>
    </location>
</feature>
<dbReference type="RefSeq" id="WP_406581676.1">
    <property type="nucleotide sequence ID" value="NZ_JBJHQH010000012.1"/>
</dbReference>
<gene>
    <name evidence="3" type="ORF">ACJEBI_16130</name>
</gene>
<proteinExistence type="predicted"/>
<dbReference type="PROSITE" id="PS51170">
    <property type="entry name" value="CW"/>
    <property type="match status" value="9"/>
</dbReference>
<feature type="repeat" description="Cell wall-binding" evidence="2">
    <location>
        <begin position="395"/>
        <end position="414"/>
    </location>
</feature>
<feature type="repeat" description="Cell wall-binding" evidence="2">
    <location>
        <begin position="355"/>
        <end position="374"/>
    </location>
</feature>
<dbReference type="Gene3D" id="2.10.270.10">
    <property type="entry name" value="Cholin Binding"/>
    <property type="match status" value="5"/>
</dbReference>
<evidence type="ECO:0000313" key="4">
    <source>
        <dbReference type="Proteomes" id="UP001623041"/>
    </source>
</evidence>
<protein>
    <recommendedName>
        <fullName evidence="5">N-acetylmuramoyl-L-alanine amidase family protein</fullName>
    </recommendedName>
</protein>
<dbReference type="SUPFAM" id="SSF69360">
    <property type="entry name" value="Cell wall binding repeat"/>
    <property type="match status" value="2"/>
</dbReference>
<feature type="repeat" description="Cell wall-binding" evidence="2">
    <location>
        <begin position="295"/>
        <end position="314"/>
    </location>
</feature>
<keyword evidence="1" id="KW-0677">Repeat</keyword>
<dbReference type="Pfam" id="PF19127">
    <property type="entry name" value="Choline_bind_3"/>
    <property type="match status" value="3"/>
</dbReference>
<dbReference type="InterPro" id="IPR018337">
    <property type="entry name" value="Cell_wall/Cho-bd_repeat"/>
</dbReference>
<name>A0ABW8RHM2_9BACI</name>
<accession>A0ABW8RHM2</accession>
<feature type="repeat" description="Cell wall-binding" evidence="2">
    <location>
        <begin position="255"/>
        <end position="274"/>
    </location>
</feature>
<evidence type="ECO:0000256" key="1">
    <source>
        <dbReference type="ARBA" id="ARBA00022737"/>
    </source>
</evidence>
<dbReference type="Proteomes" id="UP001623041">
    <property type="component" value="Unassembled WGS sequence"/>
</dbReference>
<evidence type="ECO:0000256" key="2">
    <source>
        <dbReference type="PROSITE-ProRule" id="PRU00591"/>
    </source>
</evidence>
<comment type="caution">
    <text evidence="3">The sequence shown here is derived from an EMBL/GenBank/DDBJ whole genome shotgun (WGS) entry which is preliminary data.</text>
</comment>
<organism evidence="3 4">
    <name type="scientific">Bacillus salipaludis</name>
    <dbReference type="NCBI Taxonomy" id="2547811"/>
    <lineage>
        <taxon>Bacteria</taxon>
        <taxon>Bacillati</taxon>
        <taxon>Bacillota</taxon>
        <taxon>Bacilli</taxon>
        <taxon>Bacillales</taxon>
        <taxon>Bacillaceae</taxon>
        <taxon>Bacillus</taxon>
    </lineage>
</organism>
<reference evidence="3 4" key="1">
    <citation type="submission" date="2024-11" db="EMBL/GenBank/DDBJ databases">
        <authorList>
            <person name="Lucas J.A."/>
        </authorList>
    </citation>
    <scope>NUCLEOTIDE SEQUENCE [LARGE SCALE GENOMIC DNA]</scope>
    <source>
        <strain evidence="3 4">Z 5.4</strain>
    </source>
</reference>
<feature type="repeat" description="Cell wall-binding" evidence="2">
    <location>
        <begin position="415"/>
        <end position="434"/>
    </location>
</feature>
<dbReference type="InterPro" id="IPR013783">
    <property type="entry name" value="Ig-like_fold"/>
</dbReference>
<keyword evidence="4" id="KW-1185">Reference proteome</keyword>
<evidence type="ECO:0008006" key="5">
    <source>
        <dbReference type="Google" id="ProtNLM"/>
    </source>
</evidence>
<dbReference type="EMBL" id="JBJHQH010000012">
    <property type="protein sequence ID" value="MFK9093002.1"/>
    <property type="molecule type" value="Genomic_DNA"/>
</dbReference>
<feature type="repeat" description="Cell wall-binding" evidence="2">
    <location>
        <begin position="375"/>
        <end position="394"/>
    </location>
</feature>
<sequence>MSVKNTTINTEKELDLKSLITFAEDSKGKDVTDKVIIDAGDFAPTTPGKFTITFTLKEDGFKDIVHTATVTVELKPSNWYSGKGVPKDSVGEKGDFYLDVTTDELYQKGEKGWKLIGNFNENESKGTTWLVDKGKPNANVGKAGDLYLDTTTGDVYIKEKETKDWKLVANLKGPAGENGQDGTTWLEGEGAPSKGLGKSGDLYLDHATGDVYLKSKEEGWKFVTNLQSSDKDKLSGWVAEKGVWYFYDTKTGEKKTDWFNDGGTWYYFNKSGQMQTGWQQIGSKWYYLTGSGAMKTGWQQIGSKWYYLTSSGAMGTGWLQLGSKWYYLNSSGAMETGWQQIGSKWYYLTSSGAMKTGWVQLGSKWYYLTSSGAMETGWIQLGSKWYYLTSSGAMETGWLQLGATWYYLNSSGAMQTDWANISGKWYYFNSNGVLK</sequence>
<feature type="repeat" description="Cell wall-binding" evidence="2">
    <location>
        <begin position="275"/>
        <end position="294"/>
    </location>
</feature>
<dbReference type="Gene3D" id="2.60.40.10">
    <property type="entry name" value="Immunoglobulins"/>
    <property type="match status" value="1"/>
</dbReference>
<dbReference type="Pfam" id="PF01473">
    <property type="entry name" value="Choline_bind_1"/>
    <property type="match status" value="2"/>
</dbReference>